<sequence length="380" mass="41294">MHHALEMLFVLLVLSLARIQSRPLDELNKDIQPTTTTCLPPNCLYESKCYAHEEEITHLSDGEGWCYGLLCNGGHALAWDDFDCGPVTTIPPTTITPTPPMTTPPSLPPSFTTTPFGCNHGGSLYPPGSKISEGSDGNGWCYGLYCDYHGSIIAWDNWDCNPSSTKKTSSAPTTTPPSSTRETSLLPSKTHQRTTKPSSLPPIDTTPFGCNHEGSLYPPGSKISEGSDGNGWCYETYCNYDGNIIASDNWDCSLSATKETSSAPTTIPPQPTQLGCLQNGIWYAPGSEISRGSDGQGWCYGLYCTDDGQLQMWDDFNCATESTPAPKPPAQSKGCYHQGEWYPPGVFEGTNNRGCRFGAHCGLDGQVTHWEEFDCQIKSP</sequence>
<dbReference type="OrthoDB" id="5990243at2759"/>
<dbReference type="AlphaFoldDB" id="A0A2B4SBT8"/>
<dbReference type="Proteomes" id="UP000225706">
    <property type="component" value="Unassembled WGS sequence"/>
</dbReference>
<name>A0A2B4SBT8_STYPI</name>
<feature type="signal peptide" evidence="2">
    <location>
        <begin position="1"/>
        <end position="21"/>
    </location>
</feature>
<keyword evidence="2" id="KW-0732">Signal</keyword>
<evidence type="ECO:0000313" key="3">
    <source>
        <dbReference type="EMBL" id="PFX25915.1"/>
    </source>
</evidence>
<feature type="region of interest" description="Disordered" evidence="1">
    <location>
        <begin position="165"/>
        <end position="204"/>
    </location>
</feature>
<comment type="caution">
    <text evidence="3">The sequence shown here is derived from an EMBL/GenBank/DDBJ whole genome shotgun (WGS) entry which is preliminary data.</text>
</comment>
<dbReference type="EMBL" id="LSMT01000139">
    <property type="protein sequence ID" value="PFX25915.1"/>
    <property type="molecule type" value="Genomic_DNA"/>
</dbReference>
<proteinExistence type="predicted"/>
<organism evidence="3 4">
    <name type="scientific">Stylophora pistillata</name>
    <name type="common">Smooth cauliflower coral</name>
    <dbReference type="NCBI Taxonomy" id="50429"/>
    <lineage>
        <taxon>Eukaryota</taxon>
        <taxon>Metazoa</taxon>
        <taxon>Cnidaria</taxon>
        <taxon>Anthozoa</taxon>
        <taxon>Hexacorallia</taxon>
        <taxon>Scleractinia</taxon>
        <taxon>Astrocoeniina</taxon>
        <taxon>Pocilloporidae</taxon>
        <taxon>Stylophora</taxon>
    </lineage>
</organism>
<protein>
    <submittedName>
        <fullName evidence="3">Uncharacterized protein</fullName>
    </submittedName>
</protein>
<feature type="compositionally biased region" description="Low complexity" evidence="1">
    <location>
        <begin position="165"/>
        <end position="188"/>
    </location>
</feature>
<dbReference type="STRING" id="50429.A0A2B4SBT8"/>
<evidence type="ECO:0000256" key="1">
    <source>
        <dbReference type="SAM" id="MobiDB-lite"/>
    </source>
</evidence>
<gene>
    <name evidence="3" type="ORF">AWC38_SpisGene9447</name>
</gene>
<accession>A0A2B4SBT8</accession>
<feature type="chain" id="PRO_5012292863" evidence="2">
    <location>
        <begin position="22"/>
        <end position="380"/>
    </location>
</feature>
<evidence type="ECO:0000256" key="2">
    <source>
        <dbReference type="SAM" id="SignalP"/>
    </source>
</evidence>
<reference evidence="4" key="1">
    <citation type="journal article" date="2017" name="bioRxiv">
        <title>Comparative analysis of the genomes of Stylophora pistillata and Acropora digitifera provides evidence for extensive differences between species of corals.</title>
        <authorList>
            <person name="Voolstra C.R."/>
            <person name="Li Y."/>
            <person name="Liew Y.J."/>
            <person name="Baumgarten S."/>
            <person name="Zoccola D."/>
            <person name="Flot J.-F."/>
            <person name="Tambutte S."/>
            <person name="Allemand D."/>
            <person name="Aranda M."/>
        </authorList>
    </citation>
    <scope>NUCLEOTIDE SEQUENCE [LARGE SCALE GENOMIC DNA]</scope>
</reference>
<keyword evidence="4" id="KW-1185">Reference proteome</keyword>
<evidence type="ECO:0000313" key="4">
    <source>
        <dbReference type="Proteomes" id="UP000225706"/>
    </source>
</evidence>